<proteinExistence type="predicted"/>
<name>A0AAX1EEY6_9GAMM</name>
<protein>
    <submittedName>
        <fullName evidence="2">Nuclear transport factor 2 family protein</fullName>
    </submittedName>
</protein>
<dbReference type="Pfam" id="PF12680">
    <property type="entry name" value="SnoaL_2"/>
    <property type="match status" value="1"/>
</dbReference>
<sequence>MKTMKQNMTERNKSILKQAFKTIFEENQIDELTVAEFFSKDYQQWVDGHQLDYQGFLQHLKAQRQKIATISIEFKSVVAEKNKVATIHQVEAITQKGNPVKGKVIAHFTFENDKIISCEELTFFTEAKEEDRDLGSVR</sequence>
<evidence type="ECO:0000313" key="3">
    <source>
        <dbReference type="Proteomes" id="UP000295517"/>
    </source>
</evidence>
<dbReference type="InterPro" id="IPR032710">
    <property type="entry name" value="NTF2-like_dom_sf"/>
</dbReference>
<dbReference type="InterPro" id="IPR037401">
    <property type="entry name" value="SnoaL-like"/>
</dbReference>
<gene>
    <name evidence="2" type="ORF">E3983_03025</name>
</gene>
<evidence type="ECO:0000259" key="1">
    <source>
        <dbReference type="Pfam" id="PF12680"/>
    </source>
</evidence>
<reference evidence="2 3" key="1">
    <citation type="submission" date="2019-03" db="EMBL/GenBank/DDBJ databases">
        <title>Diverse conjugative elements silence natural transformation in Legionella species.</title>
        <authorList>
            <person name="Durieux I."/>
            <person name="Ginevra C."/>
            <person name="Attaiech L."/>
            <person name="Picq K."/>
            <person name="Juan P.A."/>
            <person name="Jarraud S."/>
            <person name="Charpentier X."/>
        </authorList>
    </citation>
    <scope>NUCLEOTIDE SEQUENCE [LARGE SCALE GENOMIC DNA]</scope>
    <source>
        <strain evidence="2 3">HL-0427-4011</strain>
    </source>
</reference>
<dbReference type="EMBL" id="CP038254">
    <property type="protein sequence ID" value="QBR83427.1"/>
    <property type="molecule type" value="Genomic_DNA"/>
</dbReference>
<dbReference type="AlphaFoldDB" id="A0AAX1EEY6"/>
<organism evidence="2 3">
    <name type="scientific">Legionella israelensis</name>
    <dbReference type="NCBI Taxonomy" id="454"/>
    <lineage>
        <taxon>Bacteria</taxon>
        <taxon>Pseudomonadati</taxon>
        <taxon>Pseudomonadota</taxon>
        <taxon>Gammaproteobacteria</taxon>
        <taxon>Legionellales</taxon>
        <taxon>Legionellaceae</taxon>
        <taxon>Legionella</taxon>
    </lineage>
</organism>
<evidence type="ECO:0000313" key="2">
    <source>
        <dbReference type="EMBL" id="QBR83427.1"/>
    </source>
</evidence>
<dbReference type="Proteomes" id="UP000295517">
    <property type="component" value="Chromosome"/>
</dbReference>
<dbReference type="SUPFAM" id="SSF54427">
    <property type="entry name" value="NTF2-like"/>
    <property type="match status" value="1"/>
</dbReference>
<dbReference type="Gene3D" id="3.10.450.50">
    <property type="match status" value="1"/>
</dbReference>
<accession>A0AAX1EEY6</accession>
<feature type="domain" description="SnoaL-like" evidence="1">
    <location>
        <begin position="23"/>
        <end position="116"/>
    </location>
</feature>